<comment type="subcellular location">
    <subcellularLocation>
        <location evidence="1">Cell membrane</location>
    </subcellularLocation>
</comment>
<accession>A0A291B9K6</accession>
<evidence type="ECO:0000256" key="2">
    <source>
        <dbReference type="ARBA" id="ARBA00005362"/>
    </source>
</evidence>
<dbReference type="EMBL" id="CP020660">
    <property type="protein sequence ID" value="ATF09690.1"/>
    <property type="molecule type" value="Genomic_DNA"/>
</dbReference>
<evidence type="ECO:0000256" key="7">
    <source>
        <dbReference type="SAM" id="Phobius"/>
    </source>
</evidence>
<feature type="transmembrane region" description="Helical" evidence="7">
    <location>
        <begin position="12"/>
        <end position="31"/>
    </location>
</feature>
<evidence type="ECO:0000256" key="3">
    <source>
        <dbReference type="ARBA" id="ARBA00022475"/>
    </source>
</evidence>
<evidence type="ECO:0000256" key="4">
    <source>
        <dbReference type="ARBA" id="ARBA00022692"/>
    </source>
</evidence>
<keyword evidence="4 7" id="KW-0812">Transmembrane</keyword>
<proteinExistence type="inferred from homology"/>
<evidence type="ECO:0000256" key="5">
    <source>
        <dbReference type="ARBA" id="ARBA00022989"/>
    </source>
</evidence>
<dbReference type="InterPro" id="IPR019305">
    <property type="entry name" value="Uncharacterised_Smp"/>
</dbReference>
<evidence type="ECO:0000256" key="6">
    <source>
        <dbReference type="ARBA" id="ARBA00023136"/>
    </source>
</evidence>
<dbReference type="AlphaFoldDB" id="A0A291B9K6"/>
<keyword evidence="5 7" id="KW-1133">Transmembrane helix</keyword>
<dbReference type="Pfam" id="PF10144">
    <property type="entry name" value="SMP_2"/>
    <property type="match status" value="1"/>
</dbReference>
<evidence type="ECO:0000256" key="1">
    <source>
        <dbReference type="ARBA" id="ARBA00004236"/>
    </source>
</evidence>
<keyword evidence="6 7" id="KW-0472">Membrane</keyword>
<keyword evidence="3" id="KW-1003">Cell membrane</keyword>
<dbReference type="RefSeq" id="WP_096619265.1">
    <property type="nucleotide sequence ID" value="NZ_CP020660.1"/>
</dbReference>
<protein>
    <submittedName>
        <fullName evidence="8">Smp-like protein</fullName>
    </submittedName>
</protein>
<keyword evidence="9" id="KW-1185">Reference proteome</keyword>
<dbReference type="GO" id="GO:0005886">
    <property type="term" value="C:plasma membrane"/>
    <property type="evidence" value="ECO:0007669"/>
    <property type="project" value="UniProtKB-SubCell"/>
</dbReference>
<dbReference type="KEGG" id="elux:BTN50_1200"/>
<comment type="similarity">
    <text evidence="2">Belongs to the Smp family.</text>
</comment>
<dbReference type="Proteomes" id="UP000218160">
    <property type="component" value="Chromosome 1"/>
</dbReference>
<evidence type="ECO:0000313" key="8">
    <source>
        <dbReference type="EMBL" id="ATF09690.1"/>
    </source>
</evidence>
<sequence>MLQINKQRLRLLRQCFVVFTCFTTIILLFMYSTQLNNHNHHMLYEQTELLSRVILRQAANTAYSAVVNDEIEVLDSLVARLQADKLIFDATIYDQRGNRLVSSIGAMPLEQLAGISIPLSVASIGRHQLVEPIFRDGHMAGFVRITLEHAKIIKATSNRLEQNINLVRSMMLIAIITGGLLILAFANRNN</sequence>
<gene>
    <name evidence="8" type="ORF">BTN50_1200</name>
</gene>
<organism evidence="8 9">
    <name type="scientific">Candidatus Enterovibrio altilux</name>
    <dbReference type="NCBI Taxonomy" id="1927128"/>
    <lineage>
        <taxon>Bacteria</taxon>
        <taxon>Pseudomonadati</taxon>
        <taxon>Pseudomonadota</taxon>
        <taxon>Gammaproteobacteria</taxon>
        <taxon>Vibrionales</taxon>
        <taxon>Vibrionaceae</taxon>
        <taxon>Enterovibrio</taxon>
    </lineage>
</organism>
<feature type="transmembrane region" description="Helical" evidence="7">
    <location>
        <begin position="166"/>
        <end position="186"/>
    </location>
</feature>
<name>A0A291B9K6_9GAMM</name>
<evidence type="ECO:0000313" key="9">
    <source>
        <dbReference type="Proteomes" id="UP000218160"/>
    </source>
</evidence>
<dbReference type="OrthoDB" id="6213658at2"/>
<reference evidence="9" key="1">
    <citation type="submission" date="2017-04" db="EMBL/GenBank/DDBJ databases">
        <title>Genome evolution of the luminous symbionts of deep sea anglerfish.</title>
        <authorList>
            <person name="Hendry T.A."/>
        </authorList>
    </citation>
    <scope>NUCLEOTIDE SEQUENCE [LARGE SCALE GENOMIC DNA]</scope>
</reference>